<dbReference type="InterPro" id="IPR026960">
    <property type="entry name" value="RVT-Znf"/>
</dbReference>
<evidence type="ECO:0000259" key="1">
    <source>
        <dbReference type="PROSITE" id="PS50878"/>
    </source>
</evidence>
<comment type="caution">
    <text evidence="2">The sequence shown here is derived from an EMBL/GenBank/DDBJ whole genome shotgun (WGS) entry which is preliminary data.</text>
</comment>
<dbReference type="PROSITE" id="PS50878">
    <property type="entry name" value="RT_POL"/>
    <property type="match status" value="1"/>
</dbReference>
<reference evidence="2 3" key="1">
    <citation type="journal article" date="2021" name="Commun. Biol.">
        <title>The genome of Shorea leprosula (Dipterocarpaceae) highlights the ecological relevance of drought in aseasonal tropical rainforests.</title>
        <authorList>
            <person name="Ng K.K.S."/>
            <person name="Kobayashi M.J."/>
            <person name="Fawcett J.A."/>
            <person name="Hatakeyama M."/>
            <person name="Paape T."/>
            <person name="Ng C.H."/>
            <person name="Ang C.C."/>
            <person name="Tnah L.H."/>
            <person name="Lee C.T."/>
            <person name="Nishiyama T."/>
            <person name="Sese J."/>
            <person name="O'Brien M.J."/>
            <person name="Copetti D."/>
            <person name="Mohd Noor M.I."/>
            <person name="Ong R.C."/>
            <person name="Putra M."/>
            <person name="Sireger I.Z."/>
            <person name="Indrioko S."/>
            <person name="Kosugi Y."/>
            <person name="Izuno A."/>
            <person name="Isagi Y."/>
            <person name="Lee S.L."/>
            <person name="Shimizu K.K."/>
        </authorList>
    </citation>
    <scope>NUCLEOTIDE SEQUENCE [LARGE SCALE GENOMIC DNA]</scope>
    <source>
        <strain evidence="2">214</strain>
    </source>
</reference>
<protein>
    <recommendedName>
        <fullName evidence="1">Reverse transcriptase domain-containing protein</fullName>
    </recommendedName>
</protein>
<dbReference type="EMBL" id="BPVZ01000042">
    <property type="protein sequence ID" value="GKV15244.1"/>
    <property type="molecule type" value="Genomic_DNA"/>
</dbReference>
<gene>
    <name evidence="2" type="ORF">SLEP1_g26042</name>
</gene>
<evidence type="ECO:0000313" key="2">
    <source>
        <dbReference type="EMBL" id="GKV15244.1"/>
    </source>
</evidence>
<name>A0AAV5JL00_9ROSI</name>
<dbReference type="PANTHER" id="PTHR33116:SF78">
    <property type="entry name" value="OS12G0587133 PROTEIN"/>
    <property type="match status" value="1"/>
</dbReference>
<dbReference type="InterPro" id="IPR043502">
    <property type="entry name" value="DNA/RNA_pol_sf"/>
</dbReference>
<dbReference type="AlphaFoldDB" id="A0AAV5JL00"/>
<dbReference type="CDD" id="cd01650">
    <property type="entry name" value="RT_nLTR_like"/>
    <property type="match status" value="1"/>
</dbReference>
<dbReference type="InterPro" id="IPR000477">
    <property type="entry name" value="RT_dom"/>
</dbReference>
<evidence type="ECO:0000313" key="3">
    <source>
        <dbReference type="Proteomes" id="UP001054252"/>
    </source>
</evidence>
<dbReference type="Proteomes" id="UP001054252">
    <property type="component" value="Unassembled WGS sequence"/>
</dbReference>
<sequence>MYKVVAKLLASRLRKVMHKIIREQQMAFIKGRQLVDGVVIANEVIDEAKRKRKKSFVFKVDFEKAYEKVCWKFIDYMLDRMAFSGTWRRWIQECLQLSMVSILINGSPTRQFPVTKGIRQGDPLSPFLFLIVAEGLNGLMTAVVDKKLYKGVEVGNDAVTVTHLQFADDTIFLGEASEQNIRTVKCILRTFEMAAGLKINFGKCQPMGIGVEDDWRNKMAYKLGCKEGEFPIKYLGIPIGGNHSRLKILPMFLMSVYLIPKGTLNSIDKIRRNFLWGGEGVETKTNWVKWDRICKDKEHGGLGVKDLKKFNIALMGKWWGRLAIEEEGLWKRVIRGKYGGGGGHWQTWVRNGNEGGSLWWRDVQRINNVDRENAGWLAEGFRLKLGEDKEKKCYQMGKELNGTWEWNLKWKRRLMEWEEESAFELSKMIEEMKILPGITDKWEWVHKRDGKYSSSSAYSLLSNTQQNPNEKFFKRIWNNNIPSKIATFNWRVVLDKIPTKKNLLKKGIDSVMDDGKCRLCEEEEEDSAHLFLRCKVAKWIWKECAKWWGISLRLESDCWKSFDHLHAWTNDNRLKNGWDCIWSAVIWSIWLLQNRKVFQG</sequence>
<dbReference type="Pfam" id="PF13966">
    <property type="entry name" value="zf-RVT"/>
    <property type="match status" value="1"/>
</dbReference>
<proteinExistence type="predicted"/>
<organism evidence="2 3">
    <name type="scientific">Rubroshorea leprosula</name>
    <dbReference type="NCBI Taxonomy" id="152421"/>
    <lineage>
        <taxon>Eukaryota</taxon>
        <taxon>Viridiplantae</taxon>
        <taxon>Streptophyta</taxon>
        <taxon>Embryophyta</taxon>
        <taxon>Tracheophyta</taxon>
        <taxon>Spermatophyta</taxon>
        <taxon>Magnoliopsida</taxon>
        <taxon>eudicotyledons</taxon>
        <taxon>Gunneridae</taxon>
        <taxon>Pentapetalae</taxon>
        <taxon>rosids</taxon>
        <taxon>malvids</taxon>
        <taxon>Malvales</taxon>
        <taxon>Dipterocarpaceae</taxon>
        <taxon>Rubroshorea</taxon>
    </lineage>
</organism>
<keyword evidence="3" id="KW-1185">Reference proteome</keyword>
<dbReference type="SUPFAM" id="SSF56672">
    <property type="entry name" value="DNA/RNA polymerases"/>
    <property type="match status" value="1"/>
</dbReference>
<dbReference type="PANTHER" id="PTHR33116">
    <property type="entry name" value="REVERSE TRANSCRIPTASE ZINC-BINDING DOMAIN-CONTAINING PROTEIN-RELATED-RELATED"/>
    <property type="match status" value="1"/>
</dbReference>
<accession>A0AAV5JL00</accession>
<dbReference type="Pfam" id="PF00078">
    <property type="entry name" value="RVT_1"/>
    <property type="match status" value="1"/>
</dbReference>
<feature type="domain" description="Reverse transcriptase" evidence="1">
    <location>
        <begin position="1"/>
        <end position="239"/>
    </location>
</feature>